<reference evidence="4 5" key="1">
    <citation type="journal article" date="2022" name="Gigascience">
        <title>A chromosome-level genome assembly and annotation of the desert horned lizard, Phrynosoma platyrhinos, provides insight into chromosomal rearrangements among reptiles.</title>
        <authorList>
            <person name="Koochekian N."/>
            <person name="Ascanio A."/>
            <person name="Farleigh K."/>
            <person name="Card D.C."/>
            <person name="Schield D.R."/>
            <person name="Castoe T.A."/>
            <person name="Jezkova T."/>
        </authorList>
    </citation>
    <scope>NUCLEOTIDE SEQUENCE [LARGE SCALE GENOMIC DNA]</scope>
    <source>
        <strain evidence="4">NK-2021</strain>
    </source>
</reference>
<keyword evidence="1" id="KW-0175">Coiled coil</keyword>
<evidence type="ECO:0000256" key="1">
    <source>
        <dbReference type="SAM" id="Coils"/>
    </source>
</evidence>
<feature type="domain" description="EF-hand" evidence="3">
    <location>
        <begin position="50"/>
        <end position="85"/>
    </location>
</feature>
<gene>
    <name evidence="4" type="ORF">JD844_018255</name>
</gene>
<feature type="region of interest" description="Disordered" evidence="2">
    <location>
        <begin position="1"/>
        <end position="27"/>
    </location>
</feature>
<comment type="caution">
    <text evidence="4">The sequence shown here is derived from an EMBL/GenBank/DDBJ whole genome shotgun (WGS) entry which is preliminary data.</text>
</comment>
<evidence type="ECO:0000313" key="5">
    <source>
        <dbReference type="Proteomes" id="UP000826234"/>
    </source>
</evidence>
<accession>A0ABQ7SNB6</accession>
<dbReference type="InterPro" id="IPR011992">
    <property type="entry name" value="EF-hand-dom_pair"/>
</dbReference>
<sequence length="264" mass="31580">MEQAFGRAMDQLRRPTRGRKFGSNRWKQARSMEGNVKTYPVSGDEPSHSEIMEKIQDIFQEQDESKKGFITREDMQKGILPFQYKAIIKSTQSEIWRIWVQLRKDEPDLLGNLKEFLAKMTHLIKEAKHAKEMLQFMLKMRVADHNKEVQQLYEEMEQQIEREKQRLQNESKTRSRLYSMEMKKVLSIKEQEIQHFLGIQKELEMQLLTLREKQHTVITQTQELKQTNSVLENQLQETLCQLQQTQRQLDTMKNKISQMHKEGR</sequence>
<protein>
    <recommendedName>
        <fullName evidence="3">EF-hand domain-containing protein</fullName>
    </recommendedName>
</protein>
<dbReference type="SUPFAM" id="SSF47473">
    <property type="entry name" value="EF-hand"/>
    <property type="match status" value="1"/>
</dbReference>
<name>A0ABQ7SNB6_PHRPL</name>
<evidence type="ECO:0000259" key="3">
    <source>
        <dbReference type="PROSITE" id="PS50222"/>
    </source>
</evidence>
<feature type="coiled-coil region" evidence="1">
    <location>
        <begin position="139"/>
        <end position="173"/>
    </location>
</feature>
<keyword evidence="5" id="KW-1185">Reference proteome</keyword>
<dbReference type="EMBL" id="JAIPUX010005289">
    <property type="protein sequence ID" value="KAH0618784.1"/>
    <property type="molecule type" value="Genomic_DNA"/>
</dbReference>
<evidence type="ECO:0000256" key="2">
    <source>
        <dbReference type="SAM" id="MobiDB-lite"/>
    </source>
</evidence>
<feature type="coiled-coil region" evidence="1">
    <location>
        <begin position="221"/>
        <end position="262"/>
    </location>
</feature>
<proteinExistence type="predicted"/>
<dbReference type="InterPro" id="IPR002048">
    <property type="entry name" value="EF_hand_dom"/>
</dbReference>
<evidence type="ECO:0000313" key="4">
    <source>
        <dbReference type="EMBL" id="KAH0618784.1"/>
    </source>
</evidence>
<dbReference type="PROSITE" id="PS50222">
    <property type="entry name" value="EF_HAND_2"/>
    <property type="match status" value="1"/>
</dbReference>
<organism evidence="4 5">
    <name type="scientific">Phrynosoma platyrhinos</name>
    <name type="common">Desert horned lizard</name>
    <dbReference type="NCBI Taxonomy" id="52577"/>
    <lineage>
        <taxon>Eukaryota</taxon>
        <taxon>Metazoa</taxon>
        <taxon>Chordata</taxon>
        <taxon>Craniata</taxon>
        <taxon>Vertebrata</taxon>
        <taxon>Euteleostomi</taxon>
        <taxon>Lepidosauria</taxon>
        <taxon>Squamata</taxon>
        <taxon>Bifurcata</taxon>
        <taxon>Unidentata</taxon>
        <taxon>Episquamata</taxon>
        <taxon>Toxicofera</taxon>
        <taxon>Iguania</taxon>
        <taxon>Phrynosomatidae</taxon>
        <taxon>Phrynosomatinae</taxon>
        <taxon>Phrynosoma</taxon>
    </lineage>
</organism>
<dbReference type="Proteomes" id="UP000826234">
    <property type="component" value="Unassembled WGS sequence"/>
</dbReference>
<dbReference type="Gene3D" id="1.10.238.10">
    <property type="entry name" value="EF-hand"/>
    <property type="match status" value="1"/>
</dbReference>